<dbReference type="GO" id="GO:0000287">
    <property type="term" value="F:magnesium ion binding"/>
    <property type="evidence" value="ECO:0007669"/>
    <property type="project" value="InterPro"/>
</dbReference>
<evidence type="ECO:0000256" key="5">
    <source>
        <dbReference type="ARBA" id="ARBA00022842"/>
    </source>
</evidence>
<feature type="domain" description="4'-phosphopantetheinyl transferase" evidence="8">
    <location>
        <begin position="4"/>
        <end position="93"/>
    </location>
</feature>
<organism evidence="9">
    <name type="scientific">mine drainage metagenome</name>
    <dbReference type="NCBI Taxonomy" id="410659"/>
    <lineage>
        <taxon>unclassified sequences</taxon>
        <taxon>metagenomes</taxon>
        <taxon>ecological metagenomes</taxon>
    </lineage>
</organism>
<keyword evidence="1" id="KW-0444">Lipid biosynthesis</keyword>
<evidence type="ECO:0000256" key="4">
    <source>
        <dbReference type="ARBA" id="ARBA00022832"/>
    </source>
</evidence>
<dbReference type="EMBL" id="CABL01000005">
    <property type="protein sequence ID" value="CBH74927.1"/>
    <property type="molecule type" value="Genomic_DNA"/>
</dbReference>
<dbReference type="InterPro" id="IPR002582">
    <property type="entry name" value="ACPS"/>
</dbReference>
<dbReference type="InterPro" id="IPR037143">
    <property type="entry name" value="4-PPantetheinyl_Trfase_dom_sf"/>
</dbReference>
<keyword evidence="3" id="KW-0479">Metal-binding</keyword>
<dbReference type="NCBIfam" id="TIGR00556">
    <property type="entry name" value="pantethn_trn"/>
    <property type="match status" value="1"/>
</dbReference>
<gene>
    <name evidence="9" type="ORF">CARN1_0102</name>
</gene>
<accession>E6PEP2</accession>
<dbReference type="HAMAP" id="MF_00101">
    <property type="entry name" value="AcpS"/>
    <property type="match status" value="1"/>
</dbReference>
<dbReference type="InterPro" id="IPR004568">
    <property type="entry name" value="Ppantetheine-prot_Trfase_dom"/>
</dbReference>
<dbReference type="AlphaFoldDB" id="E6PEP2"/>
<comment type="caution">
    <text evidence="9">The sequence shown here is derived from an EMBL/GenBank/DDBJ whole genome shotgun (WGS) entry which is preliminary data.</text>
</comment>
<dbReference type="GO" id="GO:0006633">
    <property type="term" value="P:fatty acid biosynthetic process"/>
    <property type="evidence" value="ECO:0007669"/>
    <property type="project" value="UniProtKB-KW"/>
</dbReference>
<keyword evidence="5" id="KW-0460">Magnesium</keyword>
<evidence type="ECO:0000259" key="8">
    <source>
        <dbReference type="Pfam" id="PF01648"/>
    </source>
</evidence>
<dbReference type="InterPro" id="IPR008278">
    <property type="entry name" value="4-PPantetheinyl_Trfase_dom"/>
</dbReference>
<keyword evidence="6" id="KW-0443">Lipid metabolism</keyword>
<protein>
    <submittedName>
        <fullName evidence="9">Holo-acyl-carrier-protein synthase</fullName>
    </submittedName>
</protein>
<dbReference type="Pfam" id="PF01648">
    <property type="entry name" value="ACPS"/>
    <property type="match status" value="1"/>
</dbReference>
<dbReference type="NCBIfam" id="TIGR00516">
    <property type="entry name" value="acpS"/>
    <property type="match status" value="1"/>
</dbReference>
<keyword evidence="2" id="KW-0808">Transferase</keyword>
<keyword evidence="7" id="KW-0275">Fatty acid biosynthesis</keyword>
<evidence type="ECO:0000256" key="6">
    <source>
        <dbReference type="ARBA" id="ARBA00023098"/>
    </source>
</evidence>
<evidence type="ECO:0000256" key="2">
    <source>
        <dbReference type="ARBA" id="ARBA00022679"/>
    </source>
</evidence>
<dbReference type="Gene3D" id="3.90.470.20">
    <property type="entry name" value="4'-phosphopantetheinyl transferase domain"/>
    <property type="match status" value="1"/>
</dbReference>
<evidence type="ECO:0000313" key="9">
    <source>
        <dbReference type="EMBL" id="CBH74927.1"/>
    </source>
</evidence>
<evidence type="ECO:0000256" key="7">
    <source>
        <dbReference type="ARBA" id="ARBA00023160"/>
    </source>
</evidence>
<evidence type="ECO:0000256" key="1">
    <source>
        <dbReference type="ARBA" id="ARBA00022516"/>
    </source>
</evidence>
<keyword evidence="4" id="KW-0276">Fatty acid metabolism</keyword>
<name>E6PEP2_9ZZZZ</name>
<sequence length="120" mass="13690">MIVGLGIDLAEVERYRFDERERAAFARKVYTEAEMSYAMRKRNWPERLAGFFAAKEATRKAFGHAIPWRDVEVGHEPSGRPTILLHGEARALLEERVIARIHLTITHTATTAAAVVIFER</sequence>
<reference evidence="9" key="1">
    <citation type="submission" date="2009-10" db="EMBL/GenBank/DDBJ databases">
        <title>Diversity of trophic interactions inside an arsenic-rich microbial ecosystem.</title>
        <authorList>
            <person name="Bertin P.N."/>
            <person name="Heinrich-Salmeron A."/>
            <person name="Pelletier E."/>
            <person name="Goulhen-Chollet F."/>
            <person name="Arsene-Ploetze F."/>
            <person name="Gallien S."/>
            <person name="Calteau A."/>
            <person name="Vallenet D."/>
            <person name="Casiot C."/>
            <person name="Chane-Woon-Ming B."/>
            <person name="Giloteaux L."/>
            <person name="Barakat M."/>
            <person name="Bonnefoy V."/>
            <person name="Bruneel O."/>
            <person name="Chandler M."/>
            <person name="Cleiss J."/>
            <person name="Duran R."/>
            <person name="Elbaz-Poulichet F."/>
            <person name="Fonknechten N."/>
            <person name="Lauga B."/>
            <person name="Mornico D."/>
            <person name="Ortet P."/>
            <person name="Schaeffer C."/>
            <person name="Siguier P."/>
            <person name="Alexander Thil Smith A."/>
            <person name="Van Dorsselaer A."/>
            <person name="Weissenbach J."/>
            <person name="Medigue C."/>
            <person name="Le Paslier D."/>
        </authorList>
    </citation>
    <scope>NUCLEOTIDE SEQUENCE</scope>
</reference>
<proteinExistence type="inferred from homology"/>
<dbReference type="SUPFAM" id="SSF56214">
    <property type="entry name" value="4'-phosphopantetheinyl transferase"/>
    <property type="match status" value="1"/>
</dbReference>
<evidence type="ECO:0000256" key="3">
    <source>
        <dbReference type="ARBA" id="ARBA00022723"/>
    </source>
</evidence>
<dbReference type="GO" id="GO:0008897">
    <property type="term" value="F:holo-[acyl-carrier-protein] synthase activity"/>
    <property type="evidence" value="ECO:0007669"/>
    <property type="project" value="InterPro"/>
</dbReference>